<dbReference type="Gene3D" id="1.10.510.10">
    <property type="entry name" value="Transferase(Phosphotransferase) domain 1"/>
    <property type="match status" value="1"/>
</dbReference>
<comment type="caution">
    <text evidence="1">The sequence shown here is derived from an EMBL/GenBank/DDBJ whole genome shotgun (WGS) entry which is preliminary data.</text>
</comment>
<dbReference type="Proteomes" id="UP000186922">
    <property type="component" value="Unassembled WGS sequence"/>
</dbReference>
<protein>
    <recommendedName>
        <fullName evidence="3">Protein kinase domain-containing protein</fullName>
    </recommendedName>
</protein>
<sequence>MIVNMWMPPEVRQDPRKSLTAESDVLSFGLSLYDMSTWNTSFDVNLNDMEASTGWEASP</sequence>
<dbReference type="AlphaFoldDB" id="A0A1D1VLR8"/>
<evidence type="ECO:0000313" key="1">
    <source>
        <dbReference type="EMBL" id="GAU99853.1"/>
    </source>
</evidence>
<name>A0A1D1VLR8_RAMVA</name>
<gene>
    <name evidence="1" type="primary">RvY_10793-1</name>
    <name evidence="1" type="synonym">RvY_10793.1</name>
    <name evidence="1" type="ORF">RvY_10793</name>
</gene>
<keyword evidence="2" id="KW-1185">Reference proteome</keyword>
<dbReference type="InterPro" id="IPR011009">
    <property type="entry name" value="Kinase-like_dom_sf"/>
</dbReference>
<dbReference type="SUPFAM" id="SSF56112">
    <property type="entry name" value="Protein kinase-like (PK-like)"/>
    <property type="match status" value="1"/>
</dbReference>
<organism evidence="1 2">
    <name type="scientific">Ramazzottius varieornatus</name>
    <name type="common">Water bear</name>
    <name type="synonym">Tardigrade</name>
    <dbReference type="NCBI Taxonomy" id="947166"/>
    <lineage>
        <taxon>Eukaryota</taxon>
        <taxon>Metazoa</taxon>
        <taxon>Ecdysozoa</taxon>
        <taxon>Tardigrada</taxon>
        <taxon>Eutardigrada</taxon>
        <taxon>Parachela</taxon>
        <taxon>Hypsibioidea</taxon>
        <taxon>Ramazzottiidae</taxon>
        <taxon>Ramazzottius</taxon>
    </lineage>
</organism>
<dbReference type="OrthoDB" id="4062651at2759"/>
<evidence type="ECO:0000313" key="2">
    <source>
        <dbReference type="Proteomes" id="UP000186922"/>
    </source>
</evidence>
<reference evidence="1 2" key="1">
    <citation type="journal article" date="2016" name="Nat. Commun.">
        <title>Extremotolerant tardigrade genome and improved radiotolerance of human cultured cells by tardigrade-unique protein.</title>
        <authorList>
            <person name="Hashimoto T."/>
            <person name="Horikawa D.D."/>
            <person name="Saito Y."/>
            <person name="Kuwahara H."/>
            <person name="Kozuka-Hata H."/>
            <person name="Shin-I T."/>
            <person name="Minakuchi Y."/>
            <person name="Ohishi K."/>
            <person name="Motoyama A."/>
            <person name="Aizu T."/>
            <person name="Enomoto A."/>
            <person name="Kondo K."/>
            <person name="Tanaka S."/>
            <person name="Hara Y."/>
            <person name="Koshikawa S."/>
            <person name="Sagara H."/>
            <person name="Miura T."/>
            <person name="Yokobori S."/>
            <person name="Miyagawa K."/>
            <person name="Suzuki Y."/>
            <person name="Kubo T."/>
            <person name="Oyama M."/>
            <person name="Kohara Y."/>
            <person name="Fujiyama A."/>
            <person name="Arakawa K."/>
            <person name="Katayama T."/>
            <person name="Toyoda A."/>
            <person name="Kunieda T."/>
        </authorList>
    </citation>
    <scope>NUCLEOTIDE SEQUENCE [LARGE SCALE GENOMIC DNA]</scope>
    <source>
        <strain evidence="1 2">YOKOZUNA-1</strain>
    </source>
</reference>
<evidence type="ECO:0008006" key="3">
    <source>
        <dbReference type="Google" id="ProtNLM"/>
    </source>
</evidence>
<proteinExistence type="predicted"/>
<accession>A0A1D1VLR8</accession>
<dbReference type="EMBL" id="BDGG01000005">
    <property type="protein sequence ID" value="GAU99853.1"/>
    <property type="molecule type" value="Genomic_DNA"/>
</dbReference>